<evidence type="ECO:0000256" key="3">
    <source>
        <dbReference type="ARBA" id="ARBA00022692"/>
    </source>
</evidence>
<reference evidence="7 8" key="1">
    <citation type="submission" date="2019-01" db="EMBL/GenBank/DDBJ databases">
        <title>Draft genome sequence of Psathyrella aberdarensis IHI B618.</title>
        <authorList>
            <person name="Buettner E."/>
            <person name="Kellner H."/>
        </authorList>
    </citation>
    <scope>NUCLEOTIDE SEQUENCE [LARGE SCALE GENOMIC DNA]</scope>
    <source>
        <strain evidence="7 8">IHI B618</strain>
    </source>
</reference>
<feature type="transmembrane region" description="Helical" evidence="6">
    <location>
        <begin position="65"/>
        <end position="86"/>
    </location>
</feature>
<keyword evidence="3 6" id="KW-0812">Transmembrane</keyword>
<proteinExistence type="predicted"/>
<dbReference type="GO" id="GO:0016020">
    <property type="term" value="C:membrane"/>
    <property type="evidence" value="ECO:0007669"/>
    <property type="project" value="UniProtKB-SubCell"/>
</dbReference>
<feature type="transmembrane region" description="Helical" evidence="6">
    <location>
        <begin position="98"/>
        <end position="116"/>
    </location>
</feature>
<keyword evidence="8" id="KW-1185">Reference proteome</keyword>
<feature type="transmembrane region" description="Helical" evidence="6">
    <location>
        <begin position="31"/>
        <end position="59"/>
    </location>
</feature>
<name>A0A4Q2DIK7_9AGAR</name>
<comment type="caution">
    <text evidence="7">The sequence shown here is derived from an EMBL/GenBank/DDBJ whole genome shotgun (WGS) entry which is preliminary data.</text>
</comment>
<keyword evidence="5 6" id="KW-0472">Membrane</keyword>
<evidence type="ECO:0000256" key="4">
    <source>
        <dbReference type="ARBA" id="ARBA00022989"/>
    </source>
</evidence>
<organism evidence="7 8">
    <name type="scientific">Candolleomyces aberdarensis</name>
    <dbReference type="NCBI Taxonomy" id="2316362"/>
    <lineage>
        <taxon>Eukaryota</taxon>
        <taxon>Fungi</taxon>
        <taxon>Dikarya</taxon>
        <taxon>Basidiomycota</taxon>
        <taxon>Agaricomycotina</taxon>
        <taxon>Agaricomycetes</taxon>
        <taxon>Agaricomycetidae</taxon>
        <taxon>Agaricales</taxon>
        <taxon>Agaricineae</taxon>
        <taxon>Psathyrellaceae</taxon>
        <taxon>Candolleomyces</taxon>
    </lineage>
</organism>
<dbReference type="AlphaFoldDB" id="A0A4Q2DIK7"/>
<feature type="transmembrane region" description="Helical" evidence="6">
    <location>
        <begin position="122"/>
        <end position="143"/>
    </location>
</feature>
<evidence type="ECO:0000313" key="7">
    <source>
        <dbReference type="EMBL" id="RXW19677.1"/>
    </source>
</evidence>
<feature type="transmembrane region" description="Helical" evidence="6">
    <location>
        <begin position="188"/>
        <end position="210"/>
    </location>
</feature>
<dbReference type="GO" id="GO:0022857">
    <property type="term" value="F:transmembrane transporter activity"/>
    <property type="evidence" value="ECO:0007669"/>
    <property type="project" value="InterPro"/>
</dbReference>
<feature type="transmembrane region" description="Helical" evidence="6">
    <location>
        <begin position="155"/>
        <end position="176"/>
    </location>
</feature>
<protein>
    <submittedName>
        <fullName evidence="7">Uncharacterized protein</fullName>
    </submittedName>
</protein>
<evidence type="ECO:0000256" key="1">
    <source>
        <dbReference type="ARBA" id="ARBA00004141"/>
    </source>
</evidence>
<dbReference type="OrthoDB" id="3639251at2759"/>
<keyword evidence="2" id="KW-0813">Transport</keyword>
<dbReference type="FunFam" id="1.20.1250.20:FF:000013">
    <property type="entry name" value="MFS general substrate transporter"/>
    <property type="match status" value="1"/>
</dbReference>
<comment type="subcellular location">
    <subcellularLocation>
        <location evidence="1">Membrane</location>
        <topology evidence="1">Multi-pass membrane protein</topology>
    </subcellularLocation>
</comment>
<dbReference type="Pfam" id="PF07690">
    <property type="entry name" value="MFS_1"/>
    <property type="match status" value="1"/>
</dbReference>
<evidence type="ECO:0000313" key="8">
    <source>
        <dbReference type="Proteomes" id="UP000290288"/>
    </source>
</evidence>
<evidence type="ECO:0000256" key="6">
    <source>
        <dbReference type="SAM" id="Phobius"/>
    </source>
</evidence>
<dbReference type="PANTHER" id="PTHR43791">
    <property type="entry name" value="PERMEASE-RELATED"/>
    <property type="match status" value="1"/>
</dbReference>
<dbReference type="PANTHER" id="PTHR43791:SF3">
    <property type="entry name" value="MAJOR FACILITATOR SUPERFAMILY (MFS) PROFILE DOMAIN-CONTAINING PROTEIN"/>
    <property type="match status" value="1"/>
</dbReference>
<dbReference type="SUPFAM" id="SSF103473">
    <property type="entry name" value="MFS general substrate transporter"/>
    <property type="match status" value="1"/>
</dbReference>
<keyword evidence="4 6" id="KW-1133">Transmembrane helix</keyword>
<gene>
    <name evidence="7" type="ORF">EST38_g6180</name>
</gene>
<dbReference type="InterPro" id="IPR036259">
    <property type="entry name" value="MFS_trans_sf"/>
</dbReference>
<dbReference type="Gene3D" id="1.20.1250.20">
    <property type="entry name" value="MFS general substrate transporter like domains"/>
    <property type="match status" value="1"/>
</dbReference>
<sequence length="234" mass="26128">MVLDRIEADRADAMPDEITKEKFIKSFFDPLTWSFAIMFLSSTMATYTIGFFSTIIIYTLGYTEAMALVLTAFPYVAAAVSCFFFAWLSDKTQKRAPWLAVQNCITLTGIMLVGYAKQPGVRYFGIFLTNMGGSGCIPGILAYHSNNITQHSKRAVSTAVIVACGGIGGIFSTTVYRQKDYPRYIPGIWATVACQLTMMTLLAINSYVFARRNRLYREGKRGPLEDTPGFYYTI</sequence>
<evidence type="ECO:0000256" key="2">
    <source>
        <dbReference type="ARBA" id="ARBA00022448"/>
    </source>
</evidence>
<dbReference type="EMBL" id="SDEE01000189">
    <property type="protein sequence ID" value="RXW19677.1"/>
    <property type="molecule type" value="Genomic_DNA"/>
</dbReference>
<evidence type="ECO:0000256" key="5">
    <source>
        <dbReference type="ARBA" id="ARBA00023136"/>
    </source>
</evidence>
<accession>A0A4Q2DIK7</accession>
<dbReference type="Proteomes" id="UP000290288">
    <property type="component" value="Unassembled WGS sequence"/>
</dbReference>
<dbReference type="STRING" id="2316362.A0A4Q2DIK7"/>
<dbReference type="InterPro" id="IPR011701">
    <property type="entry name" value="MFS"/>
</dbReference>